<dbReference type="InterPro" id="IPR036757">
    <property type="entry name" value="TFR-like_dimer_dom_sf"/>
</dbReference>
<dbReference type="SUPFAM" id="SSF53187">
    <property type="entry name" value="Zn-dependent exopeptidases"/>
    <property type="match status" value="1"/>
</dbReference>
<evidence type="ECO:0000313" key="6">
    <source>
        <dbReference type="EMBL" id="MDN3204560.1"/>
    </source>
</evidence>
<dbReference type="Pfam" id="PF04389">
    <property type="entry name" value="Peptidase_M28"/>
    <property type="match status" value="1"/>
</dbReference>
<evidence type="ECO:0000259" key="5">
    <source>
        <dbReference type="Pfam" id="PF04389"/>
    </source>
</evidence>
<feature type="region of interest" description="Disordered" evidence="2">
    <location>
        <begin position="244"/>
        <end position="263"/>
    </location>
</feature>
<dbReference type="RefSeq" id="WP_290000185.1">
    <property type="nucleotide sequence ID" value="NZ_JAUEPH010000004.1"/>
</dbReference>
<evidence type="ECO:0000256" key="2">
    <source>
        <dbReference type="SAM" id="MobiDB-lite"/>
    </source>
</evidence>
<dbReference type="InterPro" id="IPR007484">
    <property type="entry name" value="Peptidase_M28"/>
</dbReference>
<evidence type="ECO:0000259" key="3">
    <source>
        <dbReference type="Pfam" id="PF02225"/>
    </source>
</evidence>
<dbReference type="Pfam" id="PF02225">
    <property type="entry name" value="PA"/>
    <property type="match status" value="1"/>
</dbReference>
<evidence type="ECO:0000259" key="4">
    <source>
        <dbReference type="Pfam" id="PF04253"/>
    </source>
</evidence>
<dbReference type="Gene3D" id="3.50.30.30">
    <property type="match status" value="1"/>
</dbReference>
<dbReference type="CDD" id="cd02121">
    <property type="entry name" value="PA_GCPII_like"/>
    <property type="match status" value="1"/>
</dbReference>
<organism evidence="6 7">
    <name type="scientific">Algoriphagus sediminis</name>
    <dbReference type="NCBI Taxonomy" id="3057113"/>
    <lineage>
        <taxon>Bacteria</taxon>
        <taxon>Pseudomonadati</taxon>
        <taxon>Bacteroidota</taxon>
        <taxon>Cytophagia</taxon>
        <taxon>Cytophagales</taxon>
        <taxon>Cyclobacteriaceae</taxon>
        <taxon>Algoriphagus</taxon>
    </lineage>
</organism>
<protein>
    <submittedName>
        <fullName evidence="6">M28 family peptidase</fullName>
    </submittedName>
</protein>
<dbReference type="InterPro" id="IPR003137">
    <property type="entry name" value="PA_domain"/>
</dbReference>
<dbReference type="PANTHER" id="PTHR10404:SF46">
    <property type="entry name" value="VACUOLAR PROTEIN SORTING-ASSOCIATED PROTEIN 70"/>
    <property type="match status" value="1"/>
</dbReference>
<reference evidence="6" key="1">
    <citation type="submission" date="2023-06" db="EMBL/GenBank/DDBJ databases">
        <title>Robiginitalea aurantiacus sp. nov. and Algoriphagus sediminis sp. nov., isolated from coastal sediment.</title>
        <authorList>
            <person name="Zhou Z.Y."/>
            <person name="An J."/>
            <person name="Jia Y.W."/>
            <person name="Du Z.J."/>
        </authorList>
    </citation>
    <scope>NUCLEOTIDE SEQUENCE</scope>
    <source>
        <strain evidence="6">C2-7</strain>
    </source>
</reference>
<accession>A0ABT7YDF2</accession>
<comment type="similarity">
    <text evidence="1">Belongs to the peptidase M28 family. M28B subfamily.</text>
</comment>
<feature type="compositionally biased region" description="Basic and acidic residues" evidence="2">
    <location>
        <begin position="249"/>
        <end position="263"/>
    </location>
</feature>
<dbReference type="Proteomes" id="UP001171916">
    <property type="component" value="Unassembled WGS sequence"/>
</dbReference>
<sequence length="698" mass="76890">MKKILTPLLLFSFAVTGFSQQLDGFFKSSVQAQKELEEKFLQAVKPERFKIHLQELTKNPHITGTPENEEVAAYMAKIMREAGMEVTLYPYDVYLPNNPGKSLIEIKSPEIITLTQQEGPVPGDDYASDPRLHKGFNAFSGSADVTAQVVYVNFGVKADYEKLEELGVELTGKIAIARYGGNFRGYKAKFAEQYGAAGLIIYTDPKDNGYSRGDVYPDGPYYNETTIQRGSLLTMPFTGDPLTPFKPALPRDGDKKVKRKDPSEMPFHTIPVSPIGYGAAKEILSRMTGKVAPEAWQGGLDFEYKVEGGEELEVRLMVDQPIDFIRANNVVGKFTGTTNPDEWIILGCHYDAWSFGATDPNSGTAMLLTLSEALGDLIDNGGELKRSVMIAHWDAEEHGVIGSTEWVEQFKKELGANAVTYMNFDAAVSGKNFNASSAPTMKKVITEATKAVQYPGEGKTVYEVWKGANDEPSMGNLGGGSDHIAFYMHVGVPSLGAGAGGPTLYHSNYDNFSFYEKFSDPEFKMGGMVAQVAGIMSLRLSNAEVIPYDIPRYATDLKSHVESSELVVKRVAEDFGKFDQVHAEIESLESKSEKFQSALNSALESGSLSSKEIGKLNKGLLALEKSWIDPKGMDFGTWYKSLYVSTDPFSGYASWILPGIRYEVETNNPGSLEEWDKKYADVIQDLGKKIDKLTAILD</sequence>
<feature type="domain" description="Peptidase M28" evidence="5">
    <location>
        <begin position="329"/>
        <end position="513"/>
    </location>
</feature>
<evidence type="ECO:0000256" key="1">
    <source>
        <dbReference type="ARBA" id="ARBA00005634"/>
    </source>
</evidence>
<evidence type="ECO:0000313" key="7">
    <source>
        <dbReference type="Proteomes" id="UP001171916"/>
    </source>
</evidence>
<proteinExistence type="inferred from homology"/>
<dbReference type="EMBL" id="JAUEPH010000004">
    <property type="protein sequence ID" value="MDN3204560.1"/>
    <property type="molecule type" value="Genomic_DNA"/>
</dbReference>
<dbReference type="InterPro" id="IPR007365">
    <property type="entry name" value="TFR-like_dimer_dom"/>
</dbReference>
<feature type="domain" description="Transferrin receptor-like dimerisation" evidence="4">
    <location>
        <begin position="577"/>
        <end position="688"/>
    </location>
</feature>
<dbReference type="Pfam" id="PF04253">
    <property type="entry name" value="TFR_dimer"/>
    <property type="match status" value="1"/>
</dbReference>
<dbReference type="PANTHER" id="PTHR10404">
    <property type="entry name" value="N-ACETYLATED-ALPHA-LINKED ACIDIC DIPEPTIDASE"/>
    <property type="match status" value="1"/>
</dbReference>
<dbReference type="SUPFAM" id="SSF52025">
    <property type="entry name" value="PA domain"/>
    <property type="match status" value="1"/>
</dbReference>
<name>A0ABT7YDF2_9BACT</name>
<dbReference type="Gene3D" id="1.20.930.40">
    <property type="entry name" value="Transferrin receptor-like, dimerisation domain"/>
    <property type="match status" value="1"/>
</dbReference>
<comment type="caution">
    <text evidence="6">The sequence shown here is derived from an EMBL/GenBank/DDBJ whole genome shotgun (WGS) entry which is preliminary data.</text>
</comment>
<feature type="domain" description="PA" evidence="3">
    <location>
        <begin position="145"/>
        <end position="217"/>
    </location>
</feature>
<dbReference type="SUPFAM" id="SSF47672">
    <property type="entry name" value="Transferrin receptor-like dimerisation domain"/>
    <property type="match status" value="1"/>
</dbReference>
<dbReference type="Gene3D" id="3.40.630.10">
    <property type="entry name" value="Zn peptidases"/>
    <property type="match status" value="1"/>
</dbReference>
<keyword evidence="7" id="KW-1185">Reference proteome</keyword>
<gene>
    <name evidence="6" type="ORF">QVH07_10390</name>
</gene>
<dbReference type="InterPro" id="IPR046450">
    <property type="entry name" value="PA_dom_sf"/>
</dbReference>
<dbReference type="InterPro" id="IPR039373">
    <property type="entry name" value="Peptidase_M28B"/>
</dbReference>